<feature type="domain" description="DUF1707" evidence="1">
    <location>
        <begin position="11"/>
        <end position="53"/>
    </location>
</feature>
<feature type="non-terminal residue" evidence="2">
    <location>
        <position position="53"/>
    </location>
</feature>
<dbReference type="InterPro" id="IPR012551">
    <property type="entry name" value="DUF1707_SHOCT-like"/>
</dbReference>
<dbReference type="AlphaFoldDB" id="A0A6G3X1S4"/>
<protein>
    <submittedName>
        <fullName evidence="2">DUF1707 domain-containing protein</fullName>
    </submittedName>
</protein>
<organism evidence="2">
    <name type="scientific">Streptomyces sp. SID7499</name>
    <dbReference type="NCBI Taxonomy" id="2706086"/>
    <lineage>
        <taxon>Bacteria</taxon>
        <taxon>Bacillati</taxon>
        <taxon>Actinomycetota</taxon>
        <taxon>Actinomycetes</taxon>
        <taxon>Kitasatosporales</taxon>
        <taxon>Streptomycetaceae</taxon>
        <taxon>Streptomyces</taxon>
    </lineage>
</organism>
<evidence type="ECO:0000259" key="1">
    <source>
        <dbReference type="Pfam" id="PF08044"/>
    </source>
</evidence>
<dbReference type="Pfam" id="PF08044">
    <property type="entry name" value="DUF1707"/>
    <property type="match status" value="1"/>
</dbReference>
<reference evidence="2" key="1">
    <citation type="submission" date="2020-01" db="EMBL/GenBank/DDBJ databases">
        <title>Insect and environment-associated Actinomycetes.</title>
        <authorList>
            <person name="Currrie C."/>
            <person name="Chevrette M."/>
            <person name="Carlson C."/>
            <person name="Stubbendieck R."/>
            <person name="Wendt-Pienkowski E."/>
        </authorList>
    </citation>
    <scope>NUCLEOTIDE SEQUENCE</scope>
    <source>
        <strain evidence="2">SID7499</strain>
    </source>
</reference>
<accession>A0A6G3X1S4</accession>
<dbReference type="EMBL" id="JAAGMN010003701">
    <property type="protein sequence ID" value="NEE11746.1"/>
    <property type="molecule type" value="Genomic_DNA"/>
</dbReference>
<name>A0A6G3X1S4_9ACTN</name>
<evidence type="ECO:0000313" key="2">
    <source>
        <dbReference type="EMBL" id="NEE11746.1"/>
    </source>
</evidence>
<comment type="caution">
    <text evidence="2">The sequence shown here is derived from an EMBL/GenBank/DDBJ whole genome shotgun (WGS) entry which is preliminary data.</text>
</comment>
<sequence length="53" mass="5967">MNSPRGEAVSRVGEDDRESAVRRVREAYADGHIAHEEMDERLDRVLAATTRGE</sequence>
<gene>
    <name evidence="2" type="ORF">G3M58_35485</name>
</gene>
<proteinExistence type="predicted"/>